<dbReference type="InterPro" id="IPR032710">
    <property type="entry name" value="NTF2-like_dom_sf"/>
</dbReference>
<comment type="caution">
    <text evidence="2">The sequence shown here is derived from an EMBL/GenBank/DDBJ whole genome shotgun (WGS) entry which is preliminary data.</text>
</comment>
<keyword evidence="3" id="KW-1185">Reference proteome</keyword>
<keyword evidence="1" id="KW-0732">Signal</keyword>
<evidence type="ECO:0000313" key="3">
    <source>
        <dbReference type="Proteomes" id="UP001597090"/>
    </source>
</evidence>
<accession>A0ABW2YRV3</accession>
<evidence type="ECO:0000256" key="1">
    <source>
        <dbReference type="SAM" id="SignalP"/>
    </source>
</evidence>
<organism evidence="2 3">
    <name type="scientific">Lysobacter koreensis</name>
    <dbReference type="NCBI Taxonomy" id="266122"/>
    <lineage>
        <taxon>Bacteria</taxon>
        <taxon>Pseudomonadati</taxon>
        <taxon>Pseudomonadota</taxon>
        <taxon>Gammaproteobacteria</taxon>
        <taxon>Lysobacterales</taxon>
        <taxon>Lysobacteraceae</taxon>
        <taxon>Lysobacter</taxon>
    </lineage>
</organism>
<dbReference type="Proteomes" id="UP001597090">
    <property type="component" value="Unassembled WGS sequence"/>
</dbReference>
<dbReference type="Gene3D" id="3.10.450.50">
    <property type="match status" value="1"/>
</dbReference>
<protein>
    <submittedName>
        <fullName evidence="2">DUF4440 domain-containing protein</fullName>
    </submittedName>
</protein>
<feature type="signal peptide" evidence="1">
    <location>
        <begin position="1"/>
        <end position="24"/>
    </location>
</feature>
<proteinExistence type="predicted"/>
<feature type="chain" id="PRO_5046872545" evidence="1">
    <location>
        <begin position="25"/>
        <end position="198"/>
    </location>
</feature>
<evidence type="ECO:0000313" key="2">
    <source>
        <dbReference type="EMBL" id="MFD0740504.1"/>
    </source>
</evidence>
<sequence>MRRHAAFVVRCFPLALLIAGSALAQTPPAAPAAAKLSADECAVWAREMSFAQSVADHDAAAFAAHLHPDAAFGASRAEPTRGRDAIARRWAGIVEGKAVGLEWYPTRTTIGAGGAVDAAAAAAGGAGDVAWSSGPSLLEDRDPATKQRYSIGGFHSVWLRGGDGVWRVLFDDGIEQKPATDAEVAAFRAARPSACPKA</sequence>
<dbReference type="RefSeq" id="WP_386813648.1">
    <property type="nucleotide sequence ID" value="NZ_JBHTIH010000008.1"/>
</dbReference>
<dbReference type="SUPFAM" id="SSF54427">
    <property type="entry name" value="NTF2-like"/>
    <property type="match status" value="1"/>
</dbReference>
<name>A0ABW2YRV3_9GAMM</name>
<dbReference type="EMBL" id="JBHTIH010000008">
    <property type="protein sequence ID" value="MFD0740504.1"/>
    <property type="molecule type" value="Genomic_DNA"/>
</dbReference>
<gene>
    <name evidence="2" type="ORF">ACFQZQ_14565</name>
</gene>
<reference evidence="3" key="1">
    <citation type="journal article" date="2019" name="Int. J. Syst. Evol. Microbiol.">
        <title>The Global Catalogue of Microorganisms (GCM) 10K type strain sequencing project: providing services to taxonomists for standard genome sequencing and annotation.</title>
        <authorList>
            <consortium name="The Broad Institute Genomics Platform"/>
            <consortium name="The Broad Institute Genome Sequencing Center for Infectious Disease"/>
            <person name="Wu L."/>
            <person name="Ma J."/>
        </authorList>
    </citation>
    <scope>NUCLEOTIDE SEQUENCE [LARGE SCALE GENOMIC DNA]</scope>
    <source>
        <strain evidence="3">CCUG 55491</strain>
    </source>
</reference>